<dbReference type="RefSeq" id="WP_107583699.1">
    <property type="nucleotide sequence ID" value="NZ_PZJJ01000004.1"/>
</dbReference>
<evidence type="ECO:0000313" key="2">
    <source>
        <dbReference type="Proteomes" id="UP000240509"/>
    </source>
</evidence>
<dbReference type="PANTHER" id="PTHR35276">
    <property type="entry name" value="S-ADENOSYL-L-METHIONINE-DEPENDENT METHYLTRANSFERASES SUPERFAMILY PROTEIN"/>
    <property type="match status" value="1"/>
</dbReference>
<dbReference type="GO" id="GO:0008168">
    <property type="term" value="F:methyltransferase activity"/>
    <property type="evidence" value="ECO:0007669"/>
    <property type="project" value="UniProtKB-KW"/>
</dbReference>
<dbReference type="Proteomes" id="UP000240509">
    <property type="component" value="Unassembled WGS sequence"/>
</dbReference>
<dbReference type="OrthoDB" id="9792989at2"/>
<comment type="caution">
    <text evidence="1">The sequence shown here is derived from an EMBL/GenBank/DDBJ whole genome shotgun (WGS) entry which is preliminary data.</text>
</comment>
<reference evidence="1 2" key="1">
    <citation type="submission" date="2018-03" db="EMBL/GenBank/DDBJ databases">
        <title>Alkalicoccus saliphilus sp. nov., isolated from a mineral pool.</title>
        <authorList>
            <person name="Zhao B."/>
        </authorList>
    </citation>
    <scope>NUCLEOTIDE SEQUENCE [LARGE SCALE GENOMIC DNA]</scope>
    <source>
        <strain evidence="1 2">6AG</strain>
    </source>
</reference>
<dbReference type="EMBL" id="PZJJ01000004">
    <property type="protein sequence ID" value="PTL39777.1"/>
    <property type="molecule type" value="Genomic_DNA"/>
</dbReference>
<dbReference type="SUPFAM" id="SSF53335">
    <property type="entry name" value="S-adenosyl-L-methionine-dependent methyltransferases"/>
    <property type="match status" value="1"/>
</dbReference>
<dbReference type="PANTHER" id="PTHR35276:SF1">
    <property type="entry name" value="TRNA (MNM(5)S(2)U34)-METHYLTRANSFERASE, CHLOROPLASTIC"/>
    <property type="match status" value="1"/>
</dbReference>
<evidence type="ECO:0000313" key="1">
    <source>
        <dbReference type="EMBL" id="PTL39777.1"/>
    </source>
</evidence>
<organism evidence="1 2">
    <name type="scientific">Alkalicoccus saliphilus</name>
    <dbReference type="NCBI Taxonomy" id="200989"/>
    <lineage>
        <taxon>Bacteria</taxon>
        <taxon>Bacillati</taxon>
        <taxon>Bacillota</taxon>
        <taxon>Bacilli</taxon>
        <taxon>Bacillales</taxon>
        <taxon>Bacillaceae</taxon>
        <taxon>Alkalicoccus</taxon>
    </lineage>
</organism>
<gene>
    <name evidence="1" type="ORF">C6Y45_03775</name>
</gene>
<keyword evidence="1" id="KW-0489">Methyltransferase</keyword>
<accession>A0A2T4U8T0</accession>
<dbReference type="Gene3D" id="3.40.50.150">
    <property type="entry name" value="Vaccinia Virus protein VP39"/>
    <property type="match status" value="1"/>
</dbReference>
<keyword evidence="1" id="KW-0808">Transferase</keyword>
<proteinExistence type="predicted"/>
<dbReference type="AlphaFoldDB" id="A0A2T4U8T0"/>
<dbReference type="InterPro" id="IPR010719">
    <property type="entry name" value="MnmM_MeTrfase"/>
</dbReference>
<dbReference type="Pfam" id="PF06962">
    <property type="entry name" value="rRNA_methylase"/>
    <property type="match status" value="1"/>
</dbReference>
<dbReference type="GO" id="GO:0032259">
    <property type="term" value="P:methylation"/>
    <property type="evidence" value="ECO:0007669"/>
    <property type="project" value="UniProtKB-KW"/>
</dbReference>
<keyword evidence="2" id="KW-1185">Reference proteome</keyword>
<dbReference type="InterPro" id="IPR029063">
    <property type="entry name" value="SAM-dependent_MTases_sf"/>
</dbReference>
<name>A0A2T4U8T0_9BACI</name>
<protein>
    <submittedName>
        <fullName evidence="1">rRNA methyltransferase</fullName>
    </submittedName>
</protein>
<sequence length="184" mass="20178">MLPGILEQARTFLKEVIPEGGTAVDATAGNGYDTLFLTGCTGPEGKVYSFDIQQQAVDNTAFRLKNAGAEAEIIVSGHEHALHYIQEEVIDAAVFNLGYLPGSDKTVTTTPDTTIMALEGLLKRLKKGGRIVLAVYHGHTEGKVEKDRLLAFSEALSQKKFQVLQYQFINQKNSPPFLLIIEKK</sequence>